<keyword evidence="12 14" id="KW-0472">Membrane</keyword>
<evidence type="ECO:0000256" key="10">
    <source>
        <dbReference type="ARBA" id="ARBA00022984"/>
    </source>
</evidence>
<evidence type="ECO:0000259" key="16">
    <source>
        <dbReference type="Pfam" id="PF03717"/>
    </source>
</evidence>
<dbReference type="Pfam" id="PF03717">
    <property type="entry name" value="PBP_dimer"/>
    <property type="match status" value="1"/>
</dbReference>
<reference evidence="17" key="1">
    <citation type="submission" date="2017-02" db="EMBL/GenBank/DDBJ databases">
        <authorList>
            <person name="Regsiter A."/>
            <person name="William W."/>
        </authorList>
    </citation>
    <scope>NUCLEOTIDE SEQUENCE</scope>
    <source>
        <strain evidence="17">Bib</strain>
    </source>
</reference>
<evidence type="ECO:0000256" key="13">
    <source>
        <dbReference type="ARBA" id="ARBA00023316"/>
    </source>
</evidence>
<dbReference type="GO" id="GO:0071555">
    <property type="term" value="P:cell wall organization"/>
    <property type="evidence" value="ECO:0007669"/>
    <property type="project" value="UniProtKB-KW"/>
</dbReference>
<evidence type="ECO:0000256" key="9">
    <source>
        <dbReference type="ARBA" id="ARBA00022960"/>
    </source>
</evidence>
<gene>
    <name evidence="17" type="ORF">SPIROBIBN47_100112</name>
</gene>
<dbReference type="NCBIfam" id="TIGR03423">
    <property type="entry name" value="pbp2_mrdA"/>
    <property type="match status" value="1"/>
</dbReference>
<dbReference type="InterPro" id="IPR012338">
    <property type="entry name" value="Beta-lactam/transpept-like"/>
</dbReference>
<feature type="domain" description="Penicillin-binding protein dimerisation" evidence="16">
    <location>
        <begin position="55"/>
        <end position="226"/>
    </location>
</feature>
<dbReference type="Gene3D" id="3.90.1310.10">
    <property type="entry name" value="Penicillin-binding protein 2a (Domain 2)"/>
    <property type="match status" value="1"/>
</dbReference>
<dbReference type="EMBL" id="FWDM01000002">
    <property type="protein sequence ID" value="SLM09882.1"/>
    <property type="molecule type" value="Genomic_DNA"/>
</dbReference>
<keyword evidence="10" id="KW-0573">Peptidoglycan synthesis</keyword>
<dbReference type="InterPro" id="IPR001460">
    <property type="entry name" value="PCN-bd_Tpept"/>
</dbReference>
<keyword evidence="13" id="KW-0961">Cell wall biogenesis/degradation</keyword>
<dbReference type="GO" id="GO:0005886">
    <property type="term" value="C:plasma membrane"/>
    <property type="evidence" value="ECO:0007669"/>
    <property type="project" value="UniProtKB-SubCell"/>
</dbReference>
<keyword evidence="4" id="KW-0997">Cell inner membrane</keyword>
<proteinExistence type="predicted"/>
<evidence type="ECO:0000256" key="8">
    <source>
        <dbReference type="ARBA" id="ARBA00022801"/>
    </source>
</evidence>
<dbReference type="GO" id="GO:0009252">
    <property type="term" value="P:peptidoglycan biosynthetic process"/>
    <property type="evidence" value="ECO:0007669"/>
    <property type="project" value="UniProtKB-KW"/>
</dbReference>
<keyword evidence="7 14" id="KW-0812">Transmembrane</keyword>
<keyword evidence="11 14" id="KW-1133">Transmembrane helix</keyword>
<evidence type="ECO:0000313" key="17">
    <source>
        <dbReference type="EMBL" id="SLM09882.1"/>
    </source>
</evidence>
<dbReference type="InterPro" id="IPR005311">
    <property type="entry name" value="PBP_dimer"/>
</dbReference>
<evidence type="ECO:0000256" key="7">
    <source>
        <dbReference type="ARBA" id="ARBA00022692"/>
    </source>
</evidence>
<evidence type="ECO:0000259" key="15">
    <source>
        <dbReference type="Pfam" id="PF00905"/>
    </source>
</evidence>
<protein>
    <submittedName>
        <fullName evidence="17">Penicillin-binding protein 2</fullName>
        <ecNumber evidence="17">2.4.1.129</ecNumber>
    </submittedName>
</protein>
<keyword evidence="5" id="KW-0121">Carboxypeptidase</keyword>
<feature type="domain" description="Penicillin-binding protein transpeptidase" evidence="15">
    <location>
        <begin position="262"/>
        <end position="588"/>
    </location>
</feature>
<dbReference type="InterPro" id="IPR017790">
    <property type="entry name" value="Penicillin-binding_protein_2"/>
</dbReference>
<evidence type="ECO:0000256" key="12">
    <source>
        <dbReference type="ARBA" id="ARBA00023136"/>
    </source>
</evidence>
<evidence type="ECO:0000256" key="5">
    <source>
        <dbReference type="ARBA" id="ARBA00022645"/>
    </source>
</evidence>
<evidence type="ECO:0000256" key="6">
    <source>
        <dbReference type="ARBA" id="ARBA00022670"/>
    </source>
</evidence>
<dbReference type="GO" id="GO:0009002">
    <property type="term" value="F:serine-type D-Ala-D-Ala carboxypeptidase activity"/>
    <property type="evidence" value="ECO:0007669"/>
    <property type="project" value="InterPro"/>
</dbReference>
<sequence>MAVLKKKITNRIRILRALVVVLLAIYALNLFSMQILRKQLFTSEAERISLQSTRIPAPRGEIYDRTGRVVLAGNIEAYSVYITPSELPATKRESVILLLSKLLNISAEDIESKLPTGRLTSYGRVAVAKNASLSAISEIAAHIDEFPGVSWTSQPLRDYADLRSLSNTIGYVGSITRDEYKLFYNKGYTLEDLTGKAGIELIYEDLLKGKDGWIAKAVDVHGKDISRNKARIEAPEPGKRLILSIDSNIQKIAEDALGKRQGSVVVLKPATGEILAMATYPYYDSRVFMSDNAGQEYLKLLNDPQKPMLNRAYQSSYPPASTFKTVLSTAILEEGFISPDKTIYCSGEINYGGRSWSCWIKKPGHGAVDLKNALAQSCDIYYWTVGRDYIGVENIVSYAQDYGYGKLTGIDLPGENPGLLPTPTWKEEKYNDSWTPGDTMNLSIGQGYMLASPLQVANMMAMIVNGGVIYKPHVLKEIRDPGTGALINEVQPEVLQKSSISEKTFETMRSLLRGVIVYGTARAPISTKAVQIAGKTGTGEIGLKDRWHSWFASFGPYDAPAKDQIVVVTMIEASNPWEWWGPYAANVIYQAIYAGQDAKTAAATVGVKLDGIAVGGRRE</sequence>
<dbReference type="Gene3D" id="3.40.710.10">
    <property type="entry name" value="DD-peptidase/beta-lactamase superfamily"/>
    <property type="match status" value="1"/>
</dbReference>
<keyword evidence="3" id="KW-1003">Cell membrane</keyword>
<keyword evidence="17" id="KW-0328">Glycosyltransferase</keyword>
<dbReference type="SUPFAM" id="SSF56601">
    <property type="entry name" value="beta-lactamase/transpeptidase-like"/>
    <property type="match status" value="1"/>
</dbReference>
<dbReference type="Pfam" id="PF00905">
    <property type="entry name" value="Transpeptidase"/>
    <property type="match status" value="1"/>
</dbReference>
<dbReference type="GO" id="GO:0008360">
    <property type="term" value="P:regulation of cell shape"/>
    <property type="evidence" value="ECO:0007669"/>
    <property type="project" value="UniProtKB-KW"/>
</dbReference>
<dbReference type="InterPro" id="IPR036138">
    <property type="entry name" value="PBP_dimer_sf"/>
</dbReference>
<organism evidence="17">
    <name type="scientific">uncultured spirochete</name>
    <dbReference type="NCBI Taxonomy" id="156406"/>
    <lineage>
        <taxon>Bacteria</taxon>
        <taxon>Pseudomonadati</taxon>
        <taxon>Spirochaetota</taxon>
        <taxon>Spirochaetia</taxon>
        <taxon>Spirochaetales</taxon>
        <taxon>environmental samples</taxon>
    </lineage>
</organism>
<name>A0A3P3XFK0_9SPIR</name>
<dbReference type="GO" id="GO:0071972">
    <property type="term" value="F:peptidoglycan L,D-transpeptidase activity"/>
    <property type="evidence" value="ECO:0007669"/>
    <property type="project" value="TreeGrafter"/>
</dbReference>
<dbReference type="AlphaFoldDB" id="A0A3P3XFK0"/>
<evidence type="ECO:0000256" key="14">
    <source>
        <dbReference type="SAM" id="Phobius"/>
    </source>
</evidence>
<evidence type="ECO:0000256" key="3">
    <source>
        <dbReference type="ARBA" id="ARBA00022475"/>
    </source>
</evidence>
<dbReference type="GO" id="GO:0006508">
    <property type="term" value="P:proteolysis"/>
    <property type="evidence" value="ECO:0007669"/>
    <property type="project" value="UniProtKB-KW"/>
</dbReference>
<dbReference type="PANTHER" id="PTHR30627">
    <property type="entry name" value="PEPTIDOGLYCAN D,D-TRANSPEPTIDASE"/>
    <property type="match status" value="1"/>
</dbReference>
<dbReference type="SUPFAM" id="SSF56519">
    <property type="entry name" value="Penicillin binding protein dimerisation domain"/>
    <property type="match status" value="1"/>
</dbReference>
<feature type="transmembrane region" description="Helical" evidence="14">
    <location>
        <begin position="12"/>
        <end position="31"/>
    </location>
</feature>
<evidence type="ECO:0000256" key="11">
    <source>
        <dbReference type="ARBA" id="ARBA00022989"/>
    </source>
</evidence>
<comment type="subcellular location">
    <subcellularLocation>
        <location evidence="2">Cell membrane</location>
    </subcellularLocation>
    <subcellularLocation>
        <location evidence="1">Membrane</location>
        <topology evidence="1">Single-pass membrane protein</topology>
    </subcellularLocation>
</comment>
<accession>A0A3P3XFK0</accession>
<evidence type="ECO:0000256" key="2">
    <source>
        <dbReference type="ARBA" id="ARBA00004236"/>
    </source>
</evidence>
<keyword evidence="9" id="KW-0133">Cell shape</keyword>
<keyword evidence="8" id="KW-0378">Hydrolase</keyword>
<dbReference type="PANTHER" id="PTHR30627:SF2">
    <property type="entry name" value="PEPTIDOGLYCAN D,D-TRANSPEPTIDASE MRDA"/>
    <property type="match status" value="1"/>
</dbReference>
<evidence type="ECO:0000256" key="4">
    <source>
        <dbReference type="ARBA" id="ARBA00022519"/>
    </source>
</evidence>
<keyword evidence="6" id="KW-0645">Protease</keyword>
<evidence type="ECO:0000256" key="1">
    <source>
        <dbReference type="ARBA" id="ARBA00004167"/>
    </source>
</evidence>
<dbReference type="GO" id="GO:0008658">
    <property type="term" value="F:penicillin binding"/>
    <property type="evidence" value="ECO:0007669"/>
    <property type="project" value="InterPro"/>
</dbReference>
<dbReference type="EC" id="2.4.1.129" evidence="17"/>
<keyword evidence="17" id="KW-0808">Transferase</keyword>
<dbReference type="GO" id="GO:0016757">
    <property type="term" value="F:glycosyltransferase activity"/>
    <property type="evidence" value="ECO:0007669"/>
    <property type="project" value="UniProtKB-KW"/>
</dbReference>
<dbReference type="InterPro" id="IPR050515">
    <property type="entry name" value="Beta-lactam/transpept"/>
</dbReference>